<keyword evidence="3" id="KW-1185">Reference proteome</keyword>
<sequence>MTSDANVTRMRLDGAVQHRAGQQFLAGKGYAGEAFPRVHRVEPHGFTSHPVAGGIATVIGARGNRDSLYALGGANPGLVPVLPQGGTAIYDHLGNIVSLVMTELRIVHASRIHLVAPEIILEGEIKLGGPGASRPASAQGTVDTGGFADVTNPATKVWME</sequence>
<reference evidence="2 3" key="1">
    <citation type="submission" date="2020-08" db="EMBL/GenBank/DDBJ databases">
        <title>Genomic Encyclopedia of Type Strains, Phase IV (KMG-IV): sequencing the most valuable type-strain genomes for metagenomic binning, comparative biology and taxonomic classification.</title>
        <authorList>
            <person name="Goeker M."/>
        </authorList>
    </citation>
    <scope>NUCLEOTIDE SEQUENCE [LARGE SCALE GENOMIC DNA]</scope>
    <source>
        <strain evidence="2 3">DSM 5895</strain>
    </source>
</reference>
<dbReference type="EMBL" id="JACICD010000003">
    <property type="protein sequence ID" value="MBB3771513.1"/>
    <property type="molecule type" value="Genomic_DNA"/>
</dbReference>
<gene>
    <name evidence="2" type="ORF">FHS55_002112</name>
</gene>
<name>A0A839Z9V3_9HYPH</name>
<dbReference type="AlphaFoldDB" id="A0A839Z9V3"/>
<feature type="domain" description="Bacteriophage Mu Gp45 N-terminal" evidence="1">
    <location>
        <begin position="16"/>
        <end position="75"/>
    </location>
</feature>
<dbReference type="InterPro" id="IPR053861">
    <property type="entry name" value="Phage_Mu_Gp45_N"/>
</dbReference>
<dbReference type="Proteomes" id="UP000533469">
    <property type="component" value="Unassembled WGS sequence"/>
</dbReference>
<dbReference type="Pfam" id="PF06890">
    <property type="entry name" value="Phage_Mu_Gp45"/>
    <property type="match status" value="1"/>
</dbReference>
<evidence type="ECO:0000259" key="1">
    <source>
        <dbReference type="Pfam" id="PF06890"/>
    </source>
</evidence>
<organism evidence="2 3">
    <name type="scientific">Ancylobacter tetraedralis</name>
    <dbReference type="NCBI Taxonomy" id="217068"/>
    <lineage>
        <taxon>Bacteria</taxon>
        <taxon>Pseudomonadati</taxon>
        <taxon>Pseudomonadota</taxon>
        <taxon>Alphaproteobacteria</taxon>
        <taxon>Hyphomicrobiales</taxon>
        <taxon>Xanthobacteraceae</taxon>
        <taxon>Ancylobacter</taxon>
    </lineage>
</organism>
<evidence type="ECO:0000313" key="3">
    <source>
        <dbReference type="Proteomes" id="UP000533469"/>
    </source>
</evidence>
<protein>
    <submittedName>
        <fullName evidence="2">Phage gp45-like</fullName>
    </submittedName>
</protein>
<dbReference type="RefSeq" id="WP_183189659.1">
    <property type="nucleotide sequence ID" value="NZ_JACICD010000003.1"/>
</dbReference>
<proteinExistence type="predicted"/>
<comment type="caution">
    <text evidence="2">The sequence shown here is derived from an EMBL/GenBank/DDBJ whole genome shotgun (WGS) entry which is preliminary data.</text>
</comment>
<accession>A0A839Z9V3</accession>
<evidence type="ECO:0000313" key="2">
    <source>
        <dbReference type="EMBL" id="MBB3771513.1"/>
    </source>
</evidence>